<evidence type="ECO:0000256" key="1">
    <source>
        <dbReference type="SAM" id="SignalP"/>
    </source>
</evidence>
<feature type="domain" description="Copper amine oxidase-like N-terminal" evidence="2">
    <location>
        <begin position="580"/>
        <end position="686"/>
    </location>
</feature>
<evidence type="ECO:0000313" key="3">
    <source>
        <dbReference type="EMBL" id="QEK13252.1"/>
    </source>
</evidence>
<dbReference type="SUPFAM" id="SSF55383">
    <property type="entry name" value="Copper amine oxidase, domain N"/>
    <property type="match status" value="2"/>
</dbReference>
<feature type="signal peptide" evidence="1">
    <location>
        <begin position="1"/>
        <end position="24"/>
    </location>
</feature>
<evidence type="ECO:0000313" key="4">
    <source>
        <dbReference type="Proteomes" id="UP000324646"/>
    </source>
</evidence>
<dbReference type="RefSeq" id="WP_148810424.1">
    <property type="nucleotide sequence ID" value="NZ_CP042243.1"/>
</dbReference>
<dbReference type="InterPro" id="IPR012854">
    <property type="entry name" value="Cu_amine_oxidase-like_N"/>
</dbReference>
<dbReference type="AlphaFoldDB" id="A0A5C0SGZ7"/>
<gene>
    <name evidence="3" type="ORF">FQB35_13765</name>
</gene>
<dbReference type="Gene3D" id="3.30.457.10">
    <property type="entry name" value="Copper amine oxidase-like, N-terminal domain"/>
    <property type="match status" value="2"/>
</dbReference>
<name>A0A5C0SGZ7_CRATE</name>
<dbReference type="InterPro" id="IPR036582">
    <property type="entry name" value="Mao_N_sf"/>
</dbReference>
<protein>
    <submittedName>
        <fullName evidence="3">Copper amine oxidase N-terminal domain-containing protein</fullName>
    </submittedName>
</protein>
<feature type="chain" id="PRO_5022684958" evidence="1">
    <location>
        <begin position="25"/>
        <end position="687"/>
    </location>
</feature>
<evidence type="ECO:0000259" key="2">
    <source>
        <dbReference type="Pfam" id="PF07833"/>
    </source>
</evidence>
<dbReference type="OrthoDB" id="2023214at2"/>
<accession>A0A5C0SGZ7</accession>
<organism evidence="3 4">
    <name type="scientific">Crassaminicella thermophila</name>
    <dbReference type="NCBI Taxonomy" id="2599308"/>
    <lineage>
        <taxon>Bacteria</taxon>
        <taxon>Bacillati</taxon>
        <taxon>Bacillota</taxon>
        <taxon>Clostridia</taxon>
        <taxon>Eubacteriales</taxon>
        <taxon>Clostridiaceae</taxon>
        <taxon>Crassaminicella</taxon>
    </lineage>
</organism>
<keyword evidence="1" id="KW-0732">Signal</keyword>
<dbReference type="Pfam" id="PF07833">
    <property type="entry name" value="Cu_amine_oxidN1"/>
    <property type="match status" value="1"/>
</dbReference>
<dbReference type="EMBL" id="CP042243">
    <property type="protein sequence ID" value="QEK13252.1"/>
    <property type="molecule type" value="Genomic_DNA"/>
</dbReference>
<dbReference type="Proteomes" id="UP000324646">
    <property type="component" value="Chromosome"/>
</dbReference>
<keyword evidence="4" id="KW-1185">Reference proteome</keyword>
<proteinExistence type="predicted"/>
<dbReference type="KEGG" id="crs:FQB35_13765"/>
<reference evidence="3 4" key="1">
    <citation type="submission" date="2019-07" db="EMBL/GenBank/DDBJ databases">
        <title>Complete genome of Crassaminicella thermophila SY095.</title>
        <authorList>
            <person name="Li X."/>
        </authorList>
    </citation>
    <scope>NUCLEOTIDE SEQUENCE [LARGE SCALE GENOMIC DNA]</scope>
    <source>
        <strain evidence="3 4">SY095</strain>
    </source>
</reference>
<sequence>MKRKLSLLLVLALMISLVPMSAFAGSDNSLTKVITVKEDADLGADAPVLKIENDGGDWAAKEVIELTLDNAEWKDTITATVEGTGSVAVERKSDTKAVLTVTNAAKGTVVKVTLDVDFVDNGAAKVEVTSKSGAVTEGTYTFAKVTDGNTLVTIEDTITFADKADMENIEIEETVVGTVYESGLKYIKLTLDKDFEFDYDAIQVTGDLINGTLDKSAVTEVNDYTIKIDVEDALKNVSYLGDITISGLKVNPTRDADEGTVYVKVSSNVSEIETTKLEVGKYAEYDVEVKADGDALEIFSGRYESAKDEAHELQKLIIEENVAGSLVDGRTVYVEFPEWVKIRAYDSTGDAITDVEIDENVFEFEITKATDKKVELTFYVSVEAGKSGDIEAKVESRGLEKDYEVVLGKAIAPVEVKVDTAKLKAGVRNQEIGTITITETDAEAIQEGKIVVELDKDLEFDGEPTVEVTKGDLEIDDVDVLDNGYTLEIEVDNTSDEASTIVIKDAKVKVDRSIAEGAILAEVKGDALYQNDGDADDQFDNDYYAEIEVANVITPADDDTKAAAPAKFVIGKAEYQVGDEVRTADVAPYITDGRTMLSLRYVAEAVGVSDENIMWDGTTRTVTIFKGDRIAQVQIGSNKLFVNGAVVPMDTVAVIKDGRTMLPVRFVAQALGAEVEWDGATRTVTIK</sequence>